<protein>
    <submittedName>
        <fullName evidence="2">Uncharacterized protein</fullName>
    </submittedName>
</protein>
<accession>A0AAD6B9N4</accession>
<evidence type="ECO:0000313" key="2">
    <source>
        <dbReference type="EMBL" id="KAJ4939844.1"/>
    </source>
</evidence>
<sequence length="136" mass="15211">MAANKTAIQEAEMRANPATVDPTVRQKKYDVADPGANDSNMMMPVTIKPDARPAEARKQRDLCSDVSASETESECCGCLERLKEDSEDEYYTEQRITEWVLKVNSSLFSIGNDELKNSKPVEEQDVTTIKIIYTGD</sequence>
<dbReference type="Proteomes" id="UP001219934">
    <property type="component" value="Unassembled WGS sequence"/>
</dbReference>
<dbReference type="AlphaFoldDB" id="A0AAD6B9N4"/>
<gene>
    <name evidence="2" type="ORF">JOQ06_029280</name>
</gene>
<comment type="caution">
    <text evidence="2">The sequence shown here is derived from an EMBL/GenBank/DDBJ whole genome shotgun (WGS) entry which is preliminary data.</text>
</comment>
<name>A0AAD6B9N4_9TELE</name>
<organism evidence="2 3">
    <name type="scientific">Pogonophryne albipinna</name>
    <dbReference type="NCBI Taxonomy" id="1090488"/>
    <lineage>
        <taxon>Eukaryota</taxon>
        <taxon>Metazoa</taxon>
        <taxon>Chordata</taxon>
        <taxon>Craniata</taxon>
        <taxon>Vertebrata</taxon>
        <taxon>Euteleostomi</taxon>
        <taxon>Actinopterygii</taxon>
        <taxon>Neopterygii</taxon>
        <taxon>Teleostei</taxon>
        <taxon>Neoteleostei</taxon>
        <taxon>Acanthomorphata</taxon>
        <taxon>Eupercaria</taxon>
        <taxon>Perciformes</taxon>
        <taxon>Notothenioidei</taxon>
        <taxon>Pogonophryne</taxon>
    </lineage>
</organism>
<keyword evidence="3" id="KW-1185">Reference proteome</keyword>
<evidence type="ECO:0000313" key="3">
    <source>
        <dbReference type="Proteomes" id="UP001219934"/>
    </source>
</evidence>
<proteinExistence type="predicted"/>
<feature type="region of interest" description="Disordered" evidence="1">
    <location>
        <begin position="1"/>
        <end position="44"/>
    </location>
</feature>
<reference evidence="2" key="1">
    <citation type="submission" date="2022-11" db="EMBL/GenBank/DDBJ databases">
        <title>Chromosome-level genome of Pogonophryne albipinna.</title>
        <authorList>
            <person name="Jo E."/>
        </authorList>
    </citation>
    <scope>NUCLEOTIDE SEQUENCE</scope>
    <source>
        <strain evidence="2">SGF0006</strain>
        <tissue evidence="2">Muscle</tissue>
    </source>
</reference>
<dbReference type="EMBL" id="JAPTMU010000008">
    <property type="protein sequence ID" value="KAJ4939844.1"/>
    <property type="molecule type" value="Genomic_DNA"/>
</dbReference>
<evidence type="ECO:0000256" key="1">
    <source>
        <dbReference type="SAM" id="MobiDB-lite"/>
    </source>
</evidence>